<reference evidence="1" key="1">
    <citation type="submission" date="2025-08" db="UniProtKB">
        <authorList>
            <consortium name="Ensembl"/>
        </authorList>
    </citation>
    <scope>IDENTIFICATION</scope>
</reference>
<keyword evidence="2" id="KW-1185">Reference proteome</keyword>
<protein>
    <submittedName>
        <fullName evidence="1">Uncharacterized protein</fullName>
    </submittedName>
</protein>
<accession>A0A2K6B9K8</accession>
<evidence type="ECO:0000313" key="1">
    <source>
        <dbReference type="Ensembl" id="ENSMNEP00000008096.1"/>
    </source>
</evidence>
<proteinExistence type="predicted"/>
<organism evidence="1 2">
    <name type="scientific">Macaca nemestrina</name>
    <name type="common">Pig-tailed macaque</name>
    <dbReference type="NCBI Taxonomy" id="9545"/>
    <lineage>
        <taxon>Eukaryota</taxon>
        <taxon>Metazoa</taxon>
        <taxon>Chordata</taxon>
        <taxon>Craniata</taxon>
        <taxon>Vertebrata</taxon>
        <taxon>Euteleostomi</taxon>
        <taxon>Mammalia</taxon>
        <taxon>Eutheria</taxon>
        <taxon>Euarchontoglires</taxon>
        <taxon>Primates</taxon>
        <taxon>Haplorrhini</taxon>
        <taxon>Catarrhini</taxon>
        <taxon>Cercopithecidae</taxon>
        <taxon>Cercopithecinae</taxon>
        <taxon>Macaca</taxon>
    </lineage>
</organism>
<dbReference type="AlphaFoldDB" id="A0A2K6B9K8"/>
<dbReference type="OMA" id="CLINMPF"/>
<name>A0A2K6B9K8_MACNE</name>
<dbReference type="Proteomes" id="UP000233120">
    <property type="component" value="Unassembled WGS sequence"/>
</dbReference>
<dbReference type="GeneTree" id="ENSGT00910000148604"/>
<dbReference type="Bgee" id="ENSMNEG00000028582">
    <property type="expression patterns" value="Expressed in temporal lobe"/>
</dbReference>
<evidence type="ECO:0000313" key="2">
    <source>
        <dbReference type="Proteomes" id="UP000233120"/>
    </source>
</evidence>
<reference evidence="1" key="2">
    <citation type="submission" date="2025-09" db="UniProtKB">
        <authorList>
            <consortium name="Ensembl"/>
        </authorList>
    </citation>
    <scope>IDENTIFICATION</scope>
</reference>
<dbReference type="Ensembl" id="ENSMNET00000032261.1">
    <property type="protein sequence ID" value="ENSMNEP00000008096.1"/>
    <property type="gene ID" value="ENSMNEG00000028582.1"/>
</dbReference>
<sequence length="95" mass="10420">MNTLGGHIHNMVVWKVSFPQPTAARAPLRPAWNRSPPSRWLPLLLGGRPEHLSPNQGKCQALAGCLINMPFLHLPPAANLFGEAEGWKVVLLLLT</sequence>